<accession>A0A1C3TZ03</accession>
<dbReference type="InterPro" id="IPR000914">
    <property type="entry name" value="SBP_5_dom"/>
</dbReference>
<dbReference type="GO" id="GO:0043190">
    <property type="term" value="C:ATP-binding cassette (ABC) transporter complex"/>
    <property type="evidence" value="ECO:0007669"/>
    <property type="project" value="InterPro"/>
</dbReference>
<dbReference type="PANTHER" id="PTHR30290">
    <property type="entry name" value="PERIPLASMIC BINDING COMPONENT OF ABC TRANSPORTER"/>
    <property type="match status" value="1"/>
</dbReference>
<comment type="similarity">
    <text evidence="2">Belongs to the bacterial solute-binding protein 5 family.</text>
</comment>
<dbReference type="InterPro" id="IPR030678">
    <property type="entry name" value="Peptide/Ni-bd"/>
</dbReference>
<dbReference type="RefSeq" id="WP_092706249.1">
    <property type="nucleotide sequence ID" value="NZ_FMAG01000001.1"/>
</dbReference>
<dbReference type="Gene3D" id="3.40.190.10">
    <property type="entry name" value="Periplasmic binding protein-like II"/>
    <property type="match status" value="2"/>
</dbReference>
<feature type="signal peptide" evidence="3">
    <location>
        <begin position="1"/>
        <end position="24"/>
    </location>
</feature>
<dbReference type="Gene3D" id="3.90.76.10">
    <property type="entry name" value="Dipeptide-binding Protein, Domain 1"/>
    <property type="match status" value="1"/>
</dbReference>
<name>A0A1C3TZ03_9HYPH</name>
<dbReference type="InterPro" id="IPR039424">
    <property type="entry name" value="SBP_5"/>
</dbReference>
<organism evidence="5 6">
    <name type="scientific">Rhizobium multihospitium</name>
    <dbReference type="NCBI Taxonomy" id="410764"/>
    <lineage>
        <taxon>Bacteria</taxon>
        <taxon>Pseudomonadati</taxon>
        <taxon>Pseudomonadota</taxon>
        <taxon>Alphaproteobacteria</taxon>
        <taxon>Hyphomicrobiales</taxon>
        <taxon>Rhizobiaceae</taxon>
        <taxon>Rhizobium/Agrobacterium group</taxon>
        <taxon>Rhizobium</taxon>
    </lineage>
</organism>
<dbReference type="GO" id="GO:0015833">
    <property type="term" value="P:peptide transport"/>
    <property type="evidence" value="ECO:0007669"/>
    <property type="project" value="TreeGrafter"/>
</dbReference>
<dbReference type="Gene3D" id="3.10.105.10">
    <property type="entry name" value="Dipeptide-binding Protein, Domain 3"/>
    <property type="match status" value="2"/>
</dbReference>
<dbReference type="GO" id="GO:1904680">
    <property type="term" value="F:peptide transmembrane transporter activity"/>
    <property type="evidence" value="ECO:0007669"/>
    <property type="project" value="TreeGrafter"/>
</dbReference>
<evidence type="ECO:0000256" key="3">
    <source>
        <dbReference type="SAM" id="SignalP"/>
    </source>
</evidence>
<feature type="domain" description="Solute-binding protein family 5" evidence="4">
    <location>
        <begin position="91"/>
        <end position="525"/>
    </location>
</feature>
<dbReference type="AlphaFoldDB" id="A0A1C3TZ03"/>
<proteinExistence type="inferred from homology"/>
<evidence type="ECO:0000256" key="2">
    <source>
        <dbReference type="ARBA" id="ARBA00005695"/>
    </source>
</evidence>
<dbReference type="Proteomes" id="UP000199101">
    <property type="component" value="Unassembled WGS sequence"/>
</dbReference>
<dbReference type="PIRSF" id="PIRSF002741">
    <property type="entry name" value="MppA"/>
    <property type="match status" value="1"/>
</dbReference>
<dbReference type="STRING" id="410764.GA0061103_1229"/>
<keyword evidence="3" id="KW-0732">Signal</keyword>
<keyword evidence="6" id="KW-1185">Reference proteome</keyword>
<evidence type="ECO:0000256" key="1">
    <source>
        <dbReference type="ARBA" id="ARBA00004418"/>
    </source>
</evidence>
<dbReference type="GO" id="GO:0030288">
    <property type="term" value="C:outer membrane-bounded periplasmic space"/>
    <property type="evidence" value="ECO:0007669"/>
    <property type="project" value="UniProtKB-ARBA"/>
</dbReference>
<feature type="chain" id="PRO_5008682553" evidence="3">
    <location>
        <begin position="25"/>
        <end position="632"/>
    </location>
</feature>
<evidence type="ECO:0000313" key="5">
    <source>
        <dbReference type="EMBL" id="SCB08441.1"/>
    </source>
</evidence>
<sequence>MQQWKKLAFGVALATFGLIAAAKAQDYTALPRKETLIVENPEGTIKNPGWFNVWVNGGGGVSTGIQQLTMDTLWYIDPEKGLGGSAWDNSLAADKPQYNDDFTQMTVKLRKGIYWSDGVEFTADDVVYTVKTQMDHPGMNWSAAFSVQVASVEATDPYTVVFKLKKPNSRFHAIFTVRWNGAWIMPKHVFEKVADPVRYDFANPVSLGAYKLKAFDPQGKWYTWEKRDDWQRTSLARFGEPAPKYVSYVDPGPPDKRTIAQLEHNLDIIHDNTPEGMFTLKEKSKTVESWFPGFPFAHPDPTLPAVIFNTQDPLFQNPDVRWALALLIDIKAVDMASYRGAATLSALGVPPTAIAMTDYQAPMQDWLKNFEIDTGKRKIKPYDPTIGQQVADLLRKQPKYKDQIPTDPAAISSAFGYGWWKPDPQAAAELLEKAGFKKAGGKWMTPDGQPFKIRMTVEGDTRSVFTRAGTLIAQQWAAFGIDAKAVPSSAVWQGLATGDFQCAIAWSVETWGGDPDLSFFLDSWHSDFVAKKGENQAARNWQRWSNPDLDKIIENIRRISADDPKGIELGKDYLKLVAQQMPTIPLMSYNVFTSMDTTYWKGYPTIADPYTDPVPNWANSRLMMVKLKPAQP</sequence>
<dbReference type="Pfam" id="PF00496">
    <property type="entry name" value="SBP_bac_5"/>
    <property type="match status" value="1"/>
</dbReference>
<evidence type="ECO:0000313" key="6">
    <source>
        <dbReference type="Proteomes" id="UP000199101"/>
    </source>
</evidence>
<evidence type="ECO:0000259" key="4">
    <source>
        <dbReference type="Pfam" id="PF00496"/>
    </source>
</evidence>
<dbReference type="EMBL" id="FMAG01000001">
    <property type="protein sequence ID" value="SCB08441.1"/>
    <property type="molecule type" value="Genomic_DNA"/>
</dbReference>
<dbReference type="SUPFAM" id="SSF53850">
    <property type="entry name" value="Periplasmic binding protein-like II"/>
    <property type="match status" value="1"/>
</dbReference>
<dbReference type="CDD" id="cd08509">
    <property type="entry name" value="PBP2_TmCBP_oligosaccharides_like"/>
    <property type="match status" value="1"/>
</dbReference>
<dbReference type="PANTHER" id="PTHR30290:SF16">
    <property type="entry name" value="OLIGOPEPTIDE ABC TRANSPORTER, PERIPLASMIC OLIGOPEPTIDE-BINDING PROTEIN"/>
    <property type="match status" value="1"/>
</dbReference>
<dbReference type="OrthoDB" id="9764591at2"/>
<protein>
    <submittedName>
        <fullName evidence="5">Peptide/nickel transport system substrate-binding protein</fullName>
    </submittedName>
</protein>
<comment type="subcellular location">
    <subcellularLocation>
        <location evidence="1">Periplasm</location>
    </subcellularLocation>
</comment>
<gene>
    <name evidence="5" type="ORF">GA0061103_1229</name>
</gene>
<reference evidence="6" key="1">
    <citation type="submission" date="2016-08" db="EMBL/GenBank/DDBJ databases">
        <authorList>
            <person name="Varghese N."/>
            <person name="Submissions Spin"/>
        </authorList>
    </citation>
    <scope>NUCLEOTIDE SEQUENCE [LARGE SCALE GENOMIC DNA]</scope>
    <source>
        <strain evidence="6">HAMBI 2975</strain>
    </source>
</reference>